<dbReference type="InterPro" id="IPR035979">
    <property type="entry name" value="RBD_domain_sf"/>
</dbReference>
<feature type="compositionally biased region" description="Acidic residues" evidence="5">
    <location>
        <begin position="165"/>
        <end position="175"/>
    </location>
</feature>
<dbReference type="SMART" id="SM00360">
    <property type="entry name" value="RRM"/>
    <property type="match status" value="1"/>
</dbReference>
<dbReference type="EMBL" id="CAJNIZ010043562">
    <property type="protein sequence ID" value="CAE7663075.1"/>
    <property type="molecule type" value="Genomic_DNA"/>
</dbReference>
<gene>
    <name evidence="7" type="primary">nifk</name>
    <name evidence="7" type="ORF">SPIL2461_LOCUS18062</name>
</gene>
<keyword evidence="3" id="KW-0539">Nucleus</keyword>
<feature type="region of interest" description="Disordered" evidence="5">
    <location>
        <begin position="154"/>
        <end position="195"/>
    </location>
</feature>
<accession>A0A812WAI0</accession>
<feature type="non-terminal residue" evidence="7">
    <location>
        <position position="195"/>
    </location>
</feature>
<evidence type="ECO:0000313" key="7">
    <source>
        <dbReference type="EMBL" id="CAE7663075.1"/>
    </source>
</evidence>
<reference evidence="7" key="1">
    <citation type="submission" date="2021-02" db="EMBL/GenBank/DDBJ databases">
        <authorList>
            <person name="Dougan E. K."/>
            <person name="Rhodes N."/>
            <person name="Thang M."/>
            <person name="Chan C."/>
        </authorList>
    </citation>
    <scope>NUCLEOTIDE SEQUENCE</scope>
</reference>
<dbReference type="Pfam" id="PF00076">
    <property type="entry name" value="RRM_1"/>
    <property type="match status" value="1"/>
</dbReference>
<dbReference type="InterPro" id="IPR000504">
    <property type="entry name" value="RRM_dom"/>
</dbReference>
<keyword evidence="2 4" id="KW-0694">RNA-binding</keyword>
<evidence type="ECO:0000256" key="4">
    <source>
        <dbReference type="PROSITE-ProRule" id="PRU00176"/>
    </source>
</evidence>
<evidence type="ECO:0000313" key="8">
    <source>
        <dbReference type="Proteomes" id="UP000649617"/>
    </source>
</evidence>
<dbReference type="PANTHER" id="PTHR46754">
    <property type="entry name" value="MKI67 FHA DOMAIN-INTERACTING NUCLEOLAR PHOSPHOPROTEIN"/>
    <property type="match status" value="1"/>
</dbReference>
<dbReference type="OrthoDB" id="21467at2759"/>
<feature type="compositionally biased region" description="Basic and acidic residues" evidence="5">
    <location>
        <begin position="113"/>
        <end position="130"/>
    </location>
</feature>
<dbReference type="PROSITE" id="PS50102">
    <property type="entry name" value="RRM"/>
    <property type="match status" value="1"/>
</dbReference>
<name>A0A812WAI0_SYMPI</name>
<feature type="region of interest" description="Disordered" evidence="5">
    <location>
        <begin position="113"/>
        <end position="137"/>
    </location>
</feature>
<dbReference type="Proteomes" id="UP000649617">
    <property type="component" value="Unassembled WGS sequence"/>
</dbReference>
<organism evidence="7 8">
    <name type="scientific">Symbiodinium pilosum</name>
    <name type="common">Dinoflagellate</name>
    <dbReference type="NCBI Taxonomy" id="2952"/>
    <lineage>
        <taxon>Eukaryota</taxon>
        <taxon>Sar</taxon>
        <taxon>Alveolata</taxon>
        <taxon>Dinophyceae</taxon>
        <taxon>Suessiales</taxon>
        <taxon>Symbiodiniaceae</taxon>
        <taxon>Symbiodinium</taxon>
    </lineage>
</organism>
<dbReference type="CDD" id="cd12307">
    <property type="entry name" value="RRM_NIFK_like"/>
    <property type="match status" value="1"/>
</dbReference>
<evidence type="ECO:0000256" key="2">
    <source>
        <dbReference type="ARBA" id="ARBA00022884"/>
    </source>
</evidence>
<evidence type="ECO:0000259" key="6">
    <source>
        <dbReference type="PROSITE" id="PS50102"/>
    </source>
</evidence>
<feature type="region of interest" description="Disordered" evidence="5">
    <location>
        <begin position="9"/>
        <end position="28"/>
    </location>
</feature>
<comment type="caution">
    <text evidence="7">The sequence shown here is derived from an EMBL/GenBank/DDBJ whole genome shotgun (WGS) entry which is preliminary data.</text>
</comment>
<dbReference type="Gene3D" id="3.30.70.330">
    <property type="match status" value="1"/>
</dbReference>
<evidence type="ECO:0000256" key="3">
    <source>
        <dbReference type="ARBA" id="ARBA00023242"/>
    </source>
</evidence>
<evidence type="ECO:0000256" key="1">
    <source>
        <dbReference type="ARBA" id="ARBA00004604"/>
    </source>
</evidence>
<comment type="subcellular location">
    <subcellularLocation>
        <location evidence="1">Nucleus</location>
        <location evidence="1">Nucleolus</location>
    </subcellularLocation>
</comment>
<evidence type="ECO:0000256" key="5">
    <source>
        <dbReference type="SAM" id="MobiDB-lite"/>
    </source>
</evidence>
<dbReference type="SUPFAM" id="SSF54928">
    <property type="entry name" value="RNA-binding domain, RBD"/>
    <property type="match status" value="1"/>
</dbReference>
<sequence>MKPVRLILAAGGGGKADDQEEEEEEKEPKGVVYLGHIPHGFFEPQMRMYFSQFGHVTRMRLARSRKTGGSKGYAFIEFKQESVAKIVASTMNKYLLFDKCLVCEFLPRERDDRKERREKEMLQHNDRPMVEVDGQSVPQLTERQEKLASLEVDFDVDEVLKDGGTADDEAEEPELEEKVPPPAKKKPKKKPRKQE</sequence>
<proteinExistence type="predicted"/>
<dbReference type="GO" id="GO:0005730">
    <property type="term" value="C:nucleolus"/>
    <property type="evidence" value="ECO:0007669"/>
    <property type="project" value="UniProtKB-SubCell"/>
</dbReference>
<keyword evidence="8" id="KW-1185">Reference proteome</keyword>
<feature type="compositionally biased region" description="Basic residues" evidence="5">
    <location>
        <begin position="183"/>
        <end position="195"/>
    </location>
</feature>
<protein>
    <submittedName>
        <fullName evidence="7">Nifk protein</fullName>
    </submittedName>
</protein>
<feature type="domain" description="RRM" evidence="6">
    <location>
        <begin position="30"/>
        <end position="108"/>
    </location>
</feature>
<dbReference type="GO" id="GO:0003723">
    <property type="term" value="F:RNA binding"/>
    <property type="evidence" value="ECO:0007669"/>
    <property type="project" value="UniProtKB-UniRule"/>
</dbReference>
<dbReference type="AlphaFoldDB" id="A0A812WAI0"/>
<dbReference type="InterPro" id="IPR012677">
    <property type="entry name" value="Nucleotide-bd_a/b_plait_sf"/>
</dbReference>